<dbReference type="InterPro" id="IPR015864">
    <property type="entry name" value="FAD_synthase"/>
</dbReference>
<dbReference type="PANTHER" id="PTHR22749">
    <property type="entry name" value="RIBOFLAVIN KINASE/FMN ADENYLYLTRANSFERASE"/>
    <property type="match status" value="1"/>
</dbReference>
<protein>
    <recommendedName>
        <fullName evidence="7">Bifunctional riboflavin kinase/FMN adenylyltransferase</fullName>
        <ecNumber evidence="5">2.7.1.26</ecNumber>
        <ecNumber evidence="6">2.7.7.2</ecNumber>
    </recommendedName>
    <alternativeName>
        <fullName evidence="17">Riboflavin biosynthesis protein RibF</fullName>
    </alternativeName>
</protein>
<dbReference type="EC" id="2.7.1.26" evidence="5"/>
<dbReference type="SUPFAM" id="SSF52374">
    <property type="entry name" value="Nucleotidylyl transferase"/>
    <property type="match status" value="1"/>
</dbReference>
<evidence type="ECO:0000256" key="3">
    <source>
        <dbReference type="ARBA" id="ARBA00005201"/>
    </source>
</evidence>
<evidence type="ECO:0000256" key="17">
    <source>
        <dbReference type="ARBA" id="ARBA00032176"/>
    </source>
</evidence>
<sequence>MQFHVSRTSTKALNSALTAAAPEELKWRSMPPPPPLDFAGRVTPRSRPVPPAREFPLMAPHFTVIRDTTPDSAIPRGAVVAMGNFDGVHLGHRAVIAAALEMGRAHGRPALALTFEPHPRRFFSPNTPQFRLTDERAKLRLLAGTGLSGAVVMTFDKARAGTSAQDFIHHDLIGRLGVSAIAVGYDFHFGKGRVGSPSLLVNEAPRLGIEVDVQPHVDFDERPVSSSAIRIALAEGQLDEATTMLGAPWFITGEVIHGEKRGRDLGYPTANIRLDANCGLKHGIYAVRVGRGAERLDGVASFGRRPTFDNGAPLLEIFLFDFKGDLYGQALDCAFVGFIREELKFDSLEALIRQMDDDSARARAMLAAAPDAFPRLGVID</sequence>
<reference evidence="22" key="1">
    <citation type="journal article" date="2002" name="DNA Res.">
        <title>Complete genomic sequence of nitrogen-fixing symbiotic bacterium Bradyrhizobium japonicum USDA110.</title>
        <authorList>
            <person name="Kaneko T."/>
            <person name="Nakamura Y."/>
            <person name="Sato S."/>
            <person name="Minamisawa K."/>
            <person name="Uchiumi T."/>
            <person name="Sasamoto S."/>
            <person name="Watanabe A."/>
            <person name="Idesawa K."/>
            <person name="Iriguchi M."/>
            <person name="Kawashima K."/>
            <person name="Kohara M."/>
            <person name="Matsumoto M."/>
            <person name="Shimpo S."/>
            <person name="Tsuruoka H."/>
            <person name="Wada T."/>
            <person name="Yamada M."/>
            <person name="Tabata S."/>
        </authorList>
    </citation>
    <scope>NUCLEOTIDE SEQUENCE [LARGE SCALE GENOMIC DNA]</scope>
    <source>
        <strain evidence="22">JCM 10833 / BCRC 13528 / IAM 13628 / NBRC 14792 / USDA 110</strain>
    </source>
</reference>
<proteinExistence type="inferred from homology"/>
<evidence type="ECO:0000256" key="11">
    <source>
        <dbReference type="ARBA" id="ARBA00022695"/>
    </source>
</evidence>
<comment type="similarity">
    <text evidence="4">Belongs to the RibF family.</text>
</comment>
<gene>
    <name evidence="21" type="primary">ribF</name>
</gene>
<evidence type="ECO:0000256" key="14">
    <source>
        <dbReference type="ARBA" id="ARBA00022827"/>
    </source>
</evidence>
<dbReference type="GO" id="GO:0009231">
    <property type="term" value="P:riboflavin biosynthetic process"/>
    <property type="evidence" value="ECO:0007669"/>
    <property type="project" value="InterPro"/>
</dbReference>
<evidence type="ECO:0000256" key="8">
    <source>
        <dbReference type="ARBA" id="ARBA00022630"/>
    </source>
</evidence>
<evidence type="ECO:0000256" key="6">
    <source>
        <dbReference type="ARBA" id="ARBA00012393"/>
    </source>
</evidence>
<dbReference type="STRING" id="224911.AAV28_35085"/>
<dbReference type="GO" id="GO:0009398">
    <property type="term" value="P:FMN biosynthetic process"/>
    <property type="evidence" value="ECO:0000318"/>
    <property type="project" value="GO_Central"/>
</dbReference>
<evidence type="ECO:0000256" key="16">
    <source>
        <dbReference type="ARBA" id="ARBA00023268"/>
    </source>
</evidence>
<dbReference type="EnsemblBacteria" id="BAC52745">
    <property type="protein sequence ID" value="BAC52745"/>
    <property type="gene ID" value="BAC52745"/>
</dbReference>
<dbReference type="OrthoDB" id="9803667at2"/>
<comment type="catalytic activity">
    <reaction evidence="19">
        <text>FMN + ATP + H(+) = FAD + diphosphate</text>
        <dbReference type="Rhea" id="RHEA:17237"/>
        <dbReference type="ChEBI" id="CHEBI:15378"/>
        <dbReference type="ChEBI" id="CHEBI:30616"/>
        <dbReference type="ChEBI" id="CHEBI:33019"/>
        <dbReference type="ChEBI" id="CHEBI:57692"/>
        <dbReference type="ChEBI" id="CHEBI:58210"/>
        <dbReference type="EC" id="2.7.7.2"/>
    </reaction>
</comment>
<dbReference type="NCBIfam" id="TIGR00083">
    <property type="entry name" value="ribF"/>
    <property type="match status" value="1"/>
</dbReference>
<keyword evidence="11" id="KW-0548">Nucleotidyltransferase</keyword>
<dbReference type="eggNOG" id="COG0196">
    <property type="taxonomic scope" value="Bacteria"/>
</dbReference>
<dbReference type="GO" id="GO:0006771">
    <property type="term" value="P:riboflavin metabolic process"/>
    <property type="evidence" value="ECO:0000318"/>
    <property type="project" value="GO_Central"/>
</dbReference>
<evidence type="ECO:0000256" key="18">
    <source>
        <dbReference type="ARBA" id="ARBA00047880"/>
    </source>
</evidence>
<evidence type="ECO:0000256" key="7">
    <source>
        <dbReference type="ARBA" id="ARBA00018483"/>
    </source>
</evidence>
<dbReference type="CDD" id="cd02064">
    <property type="entry name" value="FAD_synthetase_N"/>
    <property type="match status" value="1"/>
</dbReference>
<dbReference type="InParanoid" id="Q89DF9"/>
<dbReference type="Gene3D" id="2.40.30.30">
    <property type="entry name" value="Riboflavin kinase-like"/>
    <property type="match status" value="1"/>
</dbReference>
<evidence type="ECO:0000256" key="19">
    <source>
        <dbReference type="ARBA" id="ARBA00049494"/>
    </source>
</evidence>
<keyword evidence="8" id="KW-0285">Flavoprotein</keyword>
<dbReference type="GO" id="GO:0003919">
    <property type="term" value="F:FMN adenylyltransferase activity"/>
    <property type="evidence" value="ECO:0007669"/>
    <property type="project" value="UniProtKB-EC"/>
</dbReference>
<comment type="pathway">
    <text evidence="2">Cofactor biosynthesis; FAD biosynthesis; FAD from FMN: step 1/1.</text>
</comment>
<organism evidence="21 22">
    <name type="scientific">Bradyrhizobium diazoefficiens (strain JCM 10833 / BCRC 13528 / IAM 13628 / NBRC 14792 / USDA 110)</name>
    <dbReference type="NCBI Taxonomy" id="224911"/>
    <lineage>
        <taxon>Bacteria</taxon>
        <taxon>Pseudomonadati</taxon>
        <taxon>Pseudomonadota</taxon>
        <taxon>Alphaproteobacteria</taxon>
        <taxon>Hyphomicrobiales</taxon>
        <taxon>Nitrobacteraceae</taxon>
        <taxon>Bradyrhizobium</taxon>
    </lineage>
</organism>
<dbReference type="UniPathway" id="UPA00277">
    <property type="reaction ID" value="UER00407"/>
</dbReference>
<dbReference type="InterPro" id="IPR023465">
    <property type="entry name" value="Riboflavin_kinase_dom_sf"/>
</dbReference>
<dbReference type="HOGENOM" id="CLU_048437_0_1_5"/>
<evidence type="ECO:0000313" key="22">
    <source>
        <dbReference type="Proteomes" id="UP000002526"/>
    </source>
</evidence>
<dbReference type="InterPro" id="IPR002606">
    <property type="entry name" value="Riboflavin_kinase_bac"/>
</dbReference>
<dbReference type="AlphaFoldDB" id="Q89DF9"/>
<comment type="catalytic activity">
    <reaction evidence="18">
        <text>riboflavin + ATP = FMN + ADP + H(+)</text>
        <dbReference type="Rhea" id="RHEA:14357"/>
        <dbReference type="ChEBI" id="CHEBI:15378"/>
        <dbReference type="ChEBI" id="CHEBI:30616"/>
        <dbReference type="ChEBI" id="CHEBI:57986"/>
        <dbReference type="ChEBI" id="CHEBI:58210"/>
        <dbReference type="ChEBI" id="CHEBI:456216"/>
        <dbReference type="EC" id="2.7.1.26"/>
    </reaction>
</comment>
<dbReference type="InterPro" id="IPR015865">
    <property type="entry name" value="Riboflavin_kinase_bac/euk"/>
</dbReference>
<keyword evidence="15" id="KW-0067">ATP-binding</keyword>
<evidence type="ECO:0000256" key="5">
    <source>
        <dbReference type="ARBA" id="ARBA00012105"/>
    </source>
</evidence>
<dbReference type="InterPro" id="IPR023468">
    <property type="entry name" value="Riboflavin_kinase"/>
</dbReference>
<evidence type="ECO:0000256" key="9">
    <source>
        <dbReference type="ARBA" id="ARBA00022643"/>
    </source>
</evidence>
<comment type="function">
    <text evidence="1">Catalyzes the phosphorylation of riboflavin to FMN followed by the adenylation of FMN to FAD.</text>
</comment>
<evidence type="ECO:0000256" key="12">
    <source>
        <dbReference type="ARBA" id="ARBA00022741"/>
    </source>
</evidence>
<dbReference type="SMART" id="SM00904">
    <property type="entry name" value="Flavokinase"/>
    <property type="match status" value="1"/>
</dbReference>
<dbReference type="FunFam" id="2.40.30.30:FF:000003">
    <property type="entry name" value="Riboflavin biosynthesis protein"/>
    <property type="match status" value="1"/>
</dbReference>
<feature type="domain" description="Riboflavin kinase" evidence="20">
    <location>
        <begin position="244"/>
        <end position="367"/>
    </location>
</feature>
<evidence type="ECO:0000256" key="15">
    <source>
        <dbReference type="ARBA" id="ARBA00022840"/>
    </source>
</evidence>
<comment type="pathway">
    <text evidence="3">Cofactor biosynthesis; FMN biosynthesis; FMN from riboflavin (ATP route): step 1/1.</text>
</comment>
<dbReference type="PhylomeDB" id="Q89DF9"/>
<dbReference type="Gene3D" id="3.40.50.620">
    <property type="entry name" value="HUPs"/>
    <property type="match status" value="1"/>
</dbReference>
<dbReference type="EMBL" id="BA000040">
    <property type="protein sequence ID" value="BAC52745.1"/>
    <property type="molecule type" value="Genomic_DNA"/>
</dbReference>
<keyword evidence="16" id="KW-0511">Multifunctional enzyme</keyword>
<dbReference type="GO" id="GO:0008531">
    <property type="term" value="F:riboflavin kinase activity"/>
    <property type="evidence" value="ECO:0000318"/>
    <property type="project" value="GO_Central"/>
</dbReference>
<evidence type="ECO:0000256" key="10">
    <source>
        <dbReference type="ARBA" id="ARBA00022679"/>
    </source>
</evidence>
<keyword evidence="10" id="KW-0808">Transferase</keyword>
<evidence type="ECO:0000259" key="20">
    <source>
        <dbReference type="SMART" id="SM00904"/>
    </source>
</evidence>
<keyword evidence="14" id="KW-0274">FAD</keyword>
<evidence type="ECO:0000256" key="4">
    <source>
        <dbReference type="ARBA" id="ARBA00010214"/>
    </source>
</evidence>
<dbReference type="EC" id="2.7.7.2" evidence="6"/>
<evidence type="ECO:0000256" key="13">
    <source>
        <dbReference type="ARBA" id="ARBA00022777"/>
    </source>
</evidence>
<dbReference type="Proteomes" id="UP000002526">
    <property type="component" value="Chromosome"/>
</dbReference>
<dbReference type="PATRIC" id="fig|224911.5.peg.7699"/>
<dbReference type="FunCoup" id="Q89DF9">
    <property type="interactions" value="512"/>
</dbReference>
<dbReference type="KEGG" id="bja:blr7480"/>
<name>Q89DF9_BRADU</name>
<dbReference type="PANTHER" id="PTHR22749:SF6">
    <property type="entry name" value="RIBOFLAVIN KINASE"/>
    <property type="match status" value="1"/>
</dbReference>
<keyword evidence="22" id="KW-1185">Reference proteome</keyword>
<dbReference type="UniPathway" id="UPA00276">
    <property type="reaction ID" value="UER00406"/>
</dbReference>
<dbReference type="Pfam" id="PF01687">
    <property type="entry name" value="Flavokinase"/>
    <property type="match status" value="1"/>
</dbReference>
<keyword evidence="13" id="KW-0418">Kinase</keyword>
<evidence type="ECO:0000256" key="1">
    <source>
        <dbReference type="ARBA" id="ARBA00002121"/>
    </source>
</evidence>
<dbReference type="NCBIfam" id="NF004160">
    <property type="entry name" value="PRK05627.1-3"/>
    <property type="match status" value="1"/>
</dbReference>
<dbReference type="GO" id="GO:0006747">
    <property type="term" value="P:FAD biosynthetic process"/>
    <property type="evidence" value="ECO:0007669"/>
    <property type="project" value="UniProtKB-UniPathway"/>
</dbReference>
<evidence type="ECO:0000313" key="21">
    <source>
        <dbReference type="EMBL" id="BAC52745.1"/>
    </source>
</evidence>
<dbReference type="InterPro" id="IPR014729">
    <property type="entry name" value="Rossmann-like_a/b/a_fold"/>
</dbReference>
<evidence type="ECO:0000256" key="2">
    <source>
        <dbReference type="ARBA" id="ARBA00004726"/>
    </source>
</evidence>
<dbReference type="SUPFAM" id="SSF82114">
    <property type="entry name" value="Riboflavin kinase-like"/>
    <property type="match status" value="1"/>
</dbReference>
<keyword evidence="9" id="KW-0288">FMN</keyword>
<dbReference type="GO" id="GO:0005524">
    <property type="term" value="F:ATP binding"/>
    <property type="evidence" value="ECO:0007669"/>
    <property type="project" value="UniProtKB-KW"/>
</dbReference>
<dbReference type="FunFam" id="3.40.50.620:FF:000021">
    <property type="entry name" value="Riboflavin biosynthesis protein"/>
    <property type="match status" value="1"/>
</dbReference>
<accession>Q89DF9</accession>
<keyword evidence="12" id="KW-0547">Nucleotide-binding</keyword>
<dbReference type="Pfam" id="PF06574">
    <property type="entry name" value="FAD_syn"/>
    <property type="match status" value="1"/>
</dbReference>